<keyword evidence="4" id="KW-0479">Metal-binding</keyword>
<evidence type="ECO:0000259" key="7">
    <source>
        <dbReference type="PROSITE" id="PS51795"/>
    </source>
</evidence>
<comment type="similarity">
    <text evidence="2">Belongs to the FLZ family.</text>
</comment>
<dbReference type="PANTHER" id="PTHR33059:SF4">
    <property type="entry name" value="FCS-LIKE ZINC FINGER 5"/>
    <property type="match status" value="1"/>
</dbReference>
<feature type="region of interest" description="Disordered" evidence="6">
    <location>
        <begin position="1"/>
        <end position="31"/>
    </location>
</feature>
<feature type="region of interest" description="Disordered" evidence="6">
    <location>
        <begin position="180"/>
        <end position="204"/>
    </location>
</feature>
<dbReference type="InterPro" id="IPR007650">
    <property type="entry name" value="Zf-FLZ_dom"/>
</dbReference>
<accession>A0A9D4Z9A9</accession>
<feature type="zinc finger region" description="FLZ-type" evidence="5">
    <location>
        <begin position="127"/>
        <end position="171"/>
    </location>
</feature>
<sequence length="204" mass="22508">MLGKRPHQIQRTTSMTQLRVPPGARARTPAPRDFMMPQRLRKPVDSNHHVHSKAAHPIPEALHGRFEVESAATHITAATCMHTNIAPADHHLKASSASPLPLSSSTTYSWMPSTPLFTKLRNTVSESFMDACFSCKNPLGHGRDIFMYRGDAAFCSEDCRLRQITYDECQQRCAISSCQGTRAGDDDVVRTSESAKSTPSTGEL</sequence>
<dbReference type="EMBL" id="JABFUD020000019">
    <property type="protein sequence ID" value="KAI5065482.1"/>
    <property type="molecule type" value="Genomic_DNA"/>
</dbReference>
<dbReference type="GO" id="GO:0046872">
    <property type="term" value="F:metal ion binding"/>
    <property type="evidence" value="ECO:0007669"/>
    <property type="project" value="UniProtKB-KW"/>
</dbReference>
<feature type="compositionally biased region" description="Low complexity" evidence="6">
    <location>
        <begin position="19"/>
        <end position="31"/>
    </location>
</feature>
<name>A0A9D4Z9A9_ADICA</name>
<dbReference type="PROSITE" id="PS51795">
    <property type="entry name" value="ZF_FLZ"/>
    <property type="match status" value="1"/>
</dbReference>
<keyword evidence="9" id="KW-1185">Reference proteome</keyword>
<reference evidence="8" key="1">
    <citation type="submission" date="2021-01" db="EMBL/GenBank/DDBJ databases">
        <title>Adiantum capillus-veneris genome.</title>
        <authorList>
            <person name="Fang Y."/>
            <person name="Liao Q."/>
        </authorList>
    </citation>
    <scope>NUCLEOTIDE SEQUENCE</scope>
    <source>
        <strain evidence="8">H3</strain>
        <tissue evidence="8">Leaf</tissue>
    </source>
</reference>
<evidence type="ECO:0000256" key="5">
    <source>
        <dbReference type="PROSITE-ProRule" id="PRU01131"/>
    </source>
</evidence>
<evidence type="ECO:0000256" key="6">
    <source>
        <dbReference type="SAM" id="MobiDB-lite"/>
    </source>
</evidence>
<feature type="compositionally biased region" description="Polar residues" evidence="6">
    <location>
        <begin position="191"/>
        <end position="204"/>
    </location>
</feature>
<dbReference type="PANTHER" id="PTHR33059">
    <property type="entry name" value="FCS-LIKE ZINC FINGER 5"/>
    <property type="match status" value="1"/>
</dbReference>
<evidence type="ECO:0000256" key="4">
    <source>
        <dbReference type="ARBA" id="ARBA00022723"/>
    </source>
</evidence>
<evidence type="ECO:0000256" key="2">
    <source>
        <dbReference type="ARBA" id="ARBA00009374"/>
    </source>
</evidence>
<evidence type="ECO:0000313" key="8">
    <source>
        <dbReference type="EMBL" id="KAI5065482.1"/>
    </source>
</evidence>
<keyword evidence="3" id="KW-0963">Cytoplasm</keyword>
<dbReference type="Pfam" id="PF04570">
    <property type="entry name" value="zf-FLZ"/>
    <property type="match status" value="1"/>
</dbReference>
<organism evidence="8 9">
    <name type="scientific">Adiantum capillus-veneris</name>
    <name type="common">Maidenhair fern</name>
    <dbReference type="NCBI Taxonomy" id="13818"/>
    <lineage>
        <taxon>Eukaryota</taxon>
        <taxon>Viridiplantae</taxon>
        <taxon>Streptophyta</taxon>
        <taxon>Embryophyta</taxon>
        <taxon>Tracheophyta</taxon>
        <taxon>Polypodiopsida</taxon>
        <taxon>Polypodiidae</taxon>
        <taxon>Polypodiales</taxon>
        <taxon>Pteridineae</taxon>
        <taxon>Pteridaceae</taxon>
        <taxon>Vittarioideae</taxon>
        <taxon>Adiantum</taxon>
    </lineage>
</organism>
<comment type="caution">
    <text evidence="8">The sequence shown here is derived from an EMBL/GenBank/DDBJ whole genome shotgun (WGS) entry which is preliminary data.</text>
</comment>
<gene>
    <name evidence="8" type="ORF">GOP47_0020177</name>
</gene>
<proteinExistence type="inferred from homology"/>
<dbReference type="Proteomes" id="UP000886520">
    <property type="component" value="Chromosome 19"/>
</dbReference>
<dbReference type="OrthoDB" id="1916924at2759"/>
<comment type="subcellular location">
    <subcellularLocation>
        <location evidence="1">Cytoplasm</location>
    </subcellularLocation>
</comment>
<evidence type="ECO:0000313" key="9">
    <source>
        <dbReference type="Proteomes" id="UP000886520"/>
    </source>
</evidence>
<dbReference type="GO" id="GO:0005737">
    <property type="term" value="C:cytoplasm"/>
    <property type="evidence" value="ECO:0007669"/>
    <property type="project" value="UniProtKB-SubCell"/>
</dbReference>
<protein>
    <recommendedName>
        <fullName evidence="7">FLZ-type domain-containing protein</fullName>
    </recommendedName>
</protein>
<feature type="domain" description="FLZ-type" evidence="7">
    <location>
        <begin position="127"/>
        <end position="171"/>
    </location>
</feature>
<evidence type="ECO:0000256" key="1">
    <source>
        <dbReference type="ARBA" id="ARBA00004496"/>
    </source>
</evidence>
<evidence type="ECO:0000256" key="3">
    <source>
        <dbReference type="ARBA" id="ARBA00022490"/>
    </source>
</evidence>
<dbReference type="AlphaFoldDB" id="A0A9D4Z9A9"/>